<name>A0AAV5AJ76_9AGAM</name>
<evidence type="ECO:0000256" key="1">
    <source>
        <dbReference type="SAM" id="MobiDB-lite"/>
    </source>
</evidence>
<evidence type="ECO:0000256" key="2">
    <source>
        <dbReference type="SAM" id="Phobius"/>
    </source>
</evidence>
<dbReference type="Proteomes" id="UP001050691">
    <property type="component" value="Unassembled WGS sequence"/>
</dbReference>
<dbReference type="EMBL" id="BPWL01000010">
    <property type="protein sequence ID" value="GJJ14699.1"/>
    <property type="molecule type" value="Genomic_DNA"/>
</dbReference>
<evidence type="ECO:0000313" key="5">
    <source>
        <dbReference type="Proteomes" id="UP001050691"/>
    </source>
</evidence>
<protein>
    <recommendedName>
        <fullName evidence="3">Peptidase S33 tripeptidyl aminopeptidase-like C-terminal domain-containing protein</fullName>
    </recommendedName>
</protein>
<accession>A0AAV5AJ76</accession>
<evidence type="ECO:0000313" key="4">
    <source>
        <dbReference type="EMBL" id="GJJ14699.1"/>
    </source>
</evidence>
<feature type="transmembrane region" description="Helical" evidence="2">
    <location>
        <begin position="42"/>
        <end position="58"/>
    </location>
</feature>
<keyword evidence="5" id="KW-1185">Reference proteome</keyword>
<dbReference type="Pfam" id="PF08386">
    <property type="entry name" value="Abhydrolase_4"/>
    <property type="match status" value="1"/>
</dbReference>
<keyword evidence="2" id="KW-1133">Transmembrane helix</keyword>
<feature type="region of interest" description="Disordered" evidence="1">
    <location>
        <begin position="1"/>
        <end position="34"/>
    </location>
</feature>
<keyword evidence="2" id="KW-0472">Membrane</keyword>
<gene>
    <name evidence="4" type="ORF">Clacol_008966</name>
</gene>
<sequence>MESTVKPIYPSRDTQKHDNIDQSHDSQQKPSYPTRASNRTKWYILAVTTAIAIFWFTNSNPISLFTKCHKSGGVSSLDWTTLAPGTVHWEQCQGVQPNSSVPTDYFNSSVGVTKVALSRWKASRGPRGPGGPGKSFVVYAGPSLQAVTGYDYDVVGFDPRGIGETEPAVKCFPDGYGKFAKNTILDRSFDDFPNASEPQARERLLLQQYEAEALYQTQFEMCERTMGDKLKYMGTTTVVRDIDFITTVLDGSEASLQVSVSLLSLSSKLLSLLEKPYYEWYQTWMKFSWNAYEFFFSECSKAGPPSCALAHEKGEDPTVIRGRVEAFFASLYHHPLPVPDANPPSILTEGRAKIPPFEGMATPTEWPSLARILNDAMNGNATELLDASRILASDLGRSGVSCNDNIAPRNYTAEDVVDHILYNLKNVSPFASTIVTTEPDAGCAYWPFSLTPSDRFTGPFNNTLSNRILILSNLMDPVTPMTSGEYVKSLLEDSAVLALRKGPGHCSSSLPSRCIANITRAYFNDGTLPNNLQLCDYDGSIFPHTTEVHEQKFAAYSDEDTELLEHIHLIDKHVKAHRRIRS</sequence>
<reference evidence="4" key="1">
    <citation type="submission" date="2021-10" db="EMBL/GenBank/DDBJ databases">
        <title>De novo Genome Assembly of Clathrus columnatus (Basidiomycota, Fungi) Using Illumina and Nanopore Sequence Data.</title>
        <authorList>
            <person name="Ogiso-Tanaka E."/>
            <person name="Itagaki H."/>
            <person name="Hosoya T."/>
            <person name="Hosaka K."/>
        </authorList>
    </citation>
    <scope>NUCLEOTIDE SEQUENCE</scope>
    <source>
        <strain evidence="4">MO-923</strain>
    </source>
</reference>
<keyword evidence="2" id="KW-0812">Transmembrane</keyword>
<feature type="domain" description="Peptidase S33 tripeptidyl aminopeptidase-like C-terminal" evidence="3">
    <location>
        <begin position="429"/>
        <end position="531"/>
    </location>
</feature>
<organism evidence="4 5">
    <name type="scientific">Clathrus columnatus</name>
    <dbReference type="NCBI Taxonomy" id="1419009"/>
    <lineage>
        <taxon>Eukaryota</taxon>
        <taxon>Fungi</taxon>
        <taxon>Dikarya</taxon>
        <taxon>Basidiomycota</taxon>
        <taxon>Agaricomycotina</taxon>
        <taxon>Agaricomycetes</taxon>
        <taxon>Phallomycetidae</taxon>
        <taxon>Phallales</taxon>
        <taxon>Clathraceae</taxon>
        <taxon>Clathrus</taxon>
    </lineage>
</organism>
<dbReference type="AlphaFoldDB" id="A0AAV5AJ76"/>
<comment type="caution">
    <text evidence="4">The sequence shown here is derived from an EMBL/GenBank/DDBJ whole genome shotgun (WGS) entry which is preliminary data.</text>
</comment>
<proteinExistence type="predicted"/>
<feature type="compositionally biased region" description="Basic and acidic residues" evidence="1">
    <location>
        <begin position="13"/>
        <end position="27"/>
    </location>
</feature>
<evidence type="ECO:0000259" key="3">
    <source>
        <dbReference type="Pfam" id="PF08386"/>
    </source>
</evidence>
<dbReference type="InterPro" id="IPR013595">
    <property type="entry name" value="Pept_S33_TAP-like_C"/>
</dbReference>